<dbReference type="GeneID" id="6080553"/>
<evidence type="ECO:0000313" key="1">
    <source>
        <dbReference type="EMBL" id="EDR04353.1"/>
    </source>
</evidence>
<dbReference type="AlphaFoldDB" id="B0DLU6"/>
<proteinExistence type="predicted"/>
<protein>
    <submittedName>
        <fullName evidence="1">Predicted protein</fullName>
    </submittedName>
</protein>
<dbReference type="KEGG" id="lbc:LACBIDRAFT_330595"/>
<dbReference type="Proteomes" id="UP000001194">
    <property type="component" value="Unassembled WGS sequence"/>
</dbReference>
<gene>
    <name evidence="1" type="ORF">LACBIDRAFT_330595</name>
</gene>
<accession>B0DLU6</accession>
<name>B0DLU6_LACBS</name>
<dbReference type="EMBL" id="DS547118">
    <property type="protein sequence ID" value="EDR04353.1"/>
    <property type="molecule type" value="Genomic_DNA"/>
</dbReference>
<dbReference type="OrthoDB" id="2658733at2759"/>
<dbReference type="RefSeq" id="XP_001884872.1">
    <property type="nucleotide sequence ID" value="XM_001884837.1"/>
</dbReference>
<keyword evidence="2" id="KW-1185">Reference proteome</keyword>
<sequence length="680" mass="76459">MNQLELCPKVLSLWRYKTTKCPLFETTMCPLFETTKVYAAIGTLLALAPSSPDAPDEDSEYEAEFTSEQANEVTCNRCSRVFPLGTKLRLVHSKKNGQSDRFFCPECFEYYRSKGTTVRRTQGSSNRAPSALFEPGAHPFNGKFECHSAVRQQVAAAQRIVGEISQHMGQVNLNVNHGASSRKSIIQHNKKTPKPSGVQLNLLPINSSSTLPFPALKSKPLINPGYQEAHQFYNEMRAHFANKAYSGVANAELIVVKVWMMMRVPNRKSPAPVSDIFEALSDIPVHIGASDLKWVLYHALLPHYVKWSKGFPLHPDECQIRNKHWVELVPKQPDVDAVADHFFTSKGKNKAKVFAPKQGIELYLAITHEKYDAILQHLSDIEEGYQCNENGSTSLSQVILPAKKSTGKRKARDFDTENIAIANGAEQASPHPSLDQVKHALLLQQPPRKKNMRSLFEIITITAQFLRPPSRPSFAELVQNPEFLLHPEKFPPRQMKFSYPPSSKPLQGAFKIAHFGHTDIPLFGNSTRVCIKQTFSTSENSKKPVIYQSQVQAANLSVELNCLGWASALMDLVYKFMEKEVTVRGLPAFEVPQMRYVQAGLAISNDAEGRQNAYLLEEFIDSEAPGWFVKYLNNNSAKPYRFKDEERSIRAEFLSFAQHVQFIETGGRALLTDPQIITNP</sequence>
<organism evidence="2">
    <name type="scientific">Laccaria bicolor (strain S238N-H82 / ATCC MYA-4686)</name>
    <name type="common">Bicoloured deceiver</name>
    <name type="synonym">Laccaria laccata var. bicolor</name>
    <dbReference type="NCBI Taxonomy" id="486041"/>
    <lineage>
        <taxon>Eukaryota</taxon>
        <taxon>Fungi</taxon>
        <taxon>Dikarya</taxon>
        <taxon>Basidiomycota</taxon>
        <taxon>Agaricomycotina</taxon>
        <taxon>Agaricomycetes</taxon>
        <taxon>Agaricomycetidae</taxon>
        <taxon>Agaricales</taxon>
        <taxon>Agaricineae</taxon>
        <taxon>Hydnangiaceae</taxon>
        <taxon>Laccaria</taxon>
    </lineage>
</organism>
<dbReference type="InParanoid" id="B0DLU6"/>
<evidence type="ECO:0000313" key="2">
    <source>
        <dbReference type="Proteomes" id="UP000001194"/>
    </source>
</evidence>
<reference evidence="1 2" key="1">
    <citation type="journal article" date="2008" name="Nature">
        <title>The genome of Laccaria bicolor provides insights into mycorrhizal symbiosis.</title>
        <authorList>
            <person name="Martin F."/>
            <person name="Aerts A."/>
            <person name="Ahren D."/>
            <person name="Brun A."/>
            <person name="Danchin E.G.J."/>
            <person name="Duchaussoy F."/>
            <person name="Gibon J."/>
            <person name="Kohler A."/>
            <person name="Lindquist E."/>
            <person name="Pereda V."/>
            <person name="Salamov A."/>
            <person name="Shapiro H.J."/>
            <person name="Wuyts J."/>
            <person name="Blaudez D."/>
            <person name="Buee M."/>
            <person name="Brokstein P."/>
            <person name="Canbaeck B."/>
            <person name="Cohen D."/>
            <person name="Courty P.E."/>
            <person name="Coutinho P.M."/>
            <person name="Delaruelle C."/>
            <person name="Detter J.C."/>
            <person name="Deveau A."/>
            <person name="DiFazio S."/>
            <person name="Duplessis S."/>
            <person name="Fraissinet-Tachet L."/>
            <person name="Lucic E."/>
            <person name="Frey-Klett P."/>
            <person name="Fourrey C."/>
            <person name="Feussner I."/>
            <person name="Gay G."/>
            <person name="Grimwood J."/>
            <person name="Hoegger P.J."/>
            <person name="Jain P."/>
            <person name="Kilaru S."/>
            <person name="Labbe J."/>
            <person name="Lin Y.C."/>
            <person name="Legue V."/>
            <person name="Le Tacon F."/>
            <person name="Marmeisse R."/>
            <person name="Melayah D."/>
            <person name="Montanini B."/>
            <person name="Muratet M."/>
            <person name="Nehls U."/>
            <person name="Niculita-Hirzel H."/>
            <person name="Oudot-Le Secq M.P."/>
            <person name="Peter M."/>
            <person name="Quesneville H."/>
            <person name="Rajashekar B."/>
            <person name="Reich M."/>
            <person name="Rouhier N."/>
            <person name="Schmutz J."/>
            <person name="Yin T."/>
            <person name="Chalot M."/>
            <person name="Henrissat B."/>
            <person name="Kuees U."/>
            <person name="Lucas S."/>
            <person name="Van de Peer Y."/>
            <person name="Podila G.K."/>
            <person name="Polle A."/>
            <person name="Pukkila P.J."/>
            <person name="Richardson P.M."/>
            <person name="Rouze P."/>
            <person name="Sanders I.R."/>
            <person name="Stajich J.E."/>
            <person name="Tunlid A."/>
            <person name="Tuskan G."/>
            <person name="Grigoriev I.V."/>
        </authorList>
    </citation>
    <scope>NUCLEOTIDE SEQUENCE [LARGE SCALE GENOMIC DNA]</scope>
    <source>
        <strain evidence="2">S238N-H82 / ATCC MYA-4686</strain>
    </source>
</reference>
<dbReference type="HOGENOM" id="CLU_375953_0_0_1"/>